<reference evidence="3" key="1">
    <citation type="journal article" date="2019" name="Int. J. Syst. Evol. Microbiol.">
        <title>The Global Catalogue of Microorganisms (GCM) 10K type strain sequencing project: providing services to taxonomists for standard genome sequencing and annotation.</title>
        <authorList>
            <consortium name="The Broad Institute Genomics Platform"/>
            <consortium name="The Broad Institute Genome Sequencing Center for Infectious Disease"/>
            <person name="Wu L."/>
            <person name="Ma J."/>
        </authorList>
    </citation>
    <scope>NUCLEOTIDE SEQUENCE [LARGE SCALE GENOMIC DNA]</scope>
    <source>
        <strain evidence="3">JCM 11574</strain>
    </source>
</reference>
<name>A0ABP6MKQ7_9ACTN</name>
<evidence type="ECO:0000313" key="3">
    <source>
        <dbReference type="Proteomes" id="UP001500893"/>
    </source>
</evidence>
<feature type="compositionally biased region" description="Basic and acidic residues" evidence="1">
    <location>
        <begin position="96"/>
        <end position="107"/>
    </location>
</feature>
<feature type="region of interest" description="Disordered" evidence="1">
    <location>
        <begin position="1"/>
        <end position="169"/>
    </location>
</feature>
<accession>A0ABP6MKQ7</accession>
<protein>
    <submittedName>
        <fullName evidence="2">Uncharacterized protein</fullName>
    </submittedName>
</protein>
<proteinExistence type="predicted"/>
<keyword evidence="3" id="KW-1185">Reference proteome</keyword>
<dbReference type="Proteomes" id="UP001500893">
    <property type="component" value="Unassembled WGS sequence"/>
</dbReference>
<gene>
    <name evidence="2" type="ORF">GCM10010521_01750</name>
</gene>
<dbReference type="EMBL" id="BAAAVM010000001">
    <property type="protein sequence ID" value="GAA3117714.1"/>
    <property type="molecule type" value="Genomic_DNA"/>
</dbReference>
<evidence type="ECO:0000256" key="1">
    <source>
        <dbReference type="SAM" id="MobiDB-lite"/>
    </source>
</evidence>
<feature type="compositionally biased region" description="Basic and acidic residues" evidence="1">
    <location>
        <begin position="36"/>
        <end position="49"/>
    </location>
</feature>
<feature type="compositionally biased region" description="Low complexity" evidence="1">
    <location>
        <begin position="120"/>
        <end position="134"/>
    </location>
</feature>
<sequence length="333" mass="37251">MVGPPCEEYANEHEGSVRLRARQGQEEAEAAGHPIRRPEDSAREHRLAPDRGPLTPAQAMPLQRMVGNAAVSRMIADSRGSEPKIPLAAPSTRSKRTQDESGIERGESPPQRQQRVGKDQQATRTTRSGTAGTSVKGKEKAQEAEDIGNPTLRFTSRYDGSRQQSLAGSDTIGFEQVATLHRADGMTTRAEDAYDFWQEVTDENRQITPDAVNYRPKRTKRPWVVDGPFRPPYNTDDGTIANEADHISFRDNPGFSGNMRMTNGYWLSSYEIKFRWKVRRRLGGRFTKGEPFWTSDEMVHRVESVFDPENPEASAPINATAAGNRTWNVTLPN</sequence>
<evidence type="ECO:0000313" key="2">
    <source>
        <dbReference type="EMBL" id="GAA3117714.1"/>
    </source>
</evidence>
<organism evidence="2 3">
    <name type="scientific">Streptomyces rameus</name>
    <dbReference type="NCBI Taxonomy" id="68261"/>
    <lineage>
        <taxon>Bacteria</taxon>
        <taxon>Bacillati</taxon>
        <taxon>Actinomycetota</taxon>
        <taxon>Actinomycetes</taxon>
        <taxon>Kitasatosporales</taxon>
        <taxon>Streptomycetaceae</taxon>
        <taxon>Streptomyces</taxon>
    </lineage>
</organism>
<comment type="caution">
    <text evidence="2">The sequence shown here is derived from an EMBL/GenBank/DDBJ whole genome shotgun (WGS) entry which is preliminary data.</text>
</comment>